<evidence type="ECO:0000313" key="3">
    <source>
        <dbReference type="Proteomes" id="UP001280121"/>
    </source>
</evidence>
<protein>
    <recommendedName>
        <fullName evidence="1">DUF1985 domain-containing protein</fullName>
    </recommendedName>
</protein>
<dbReference type="PANTHER" id="PTHR48449">
    <property type="entry name" value="DUF1985 DOMAIN-CONTAINING PROTEIN"/>
    <property type="match status" value="1"/>
</dbReference>
<evidence type="ECO:0000259" key="1">
    <source>
        <dbReference type="Pfam" id="PF09331"/>
    </source>
</evidence>
<dbReference type="PANTHER" id="PTHR48449:SF1">
    <property type="entry name" value="DUF1985 DOMAIN-CONTAINING PROTEIN"/>
    <property type="match status" value="1"/>
</dbReference>
<dbReference type="Proteomes" id="UP001280121">
    <property type="component" value="Unassembled WGS sequence"/>
</dbReference>
<dbReference type="Pfam" id="PF09331">
    <property type="entry name" value="DUF1985"/>
    <property type="match status" value="1"/>
</dbReference>
<gene>
    <name evidence="2" type="ORF">Ddye_029535</name>
</gene>
<organism evidence="2 3">
    <name type="scientific">Dipteronia dyeriana</name>
    <dbReference type="NCBI Taxonomy" id="168575"/>
    <lineage>
        <taxon>Eukaryota</taxon>
        <taxon>Viridiplantae</taxon>
        <taxon>Streptophyta</taxon>
        <taxon>Embryophyta</taxon>
        <taxon>Tracheophyta</taxon>
        <taxon>Spermatophyta</taxon>
        <taxon>Magnoliopsida</taxon>
        <taxon>eudicotyledons</taxon>
        <taxon>Gunneridae</taxon>
        <taxon>Pentapetalae</taxon>
        <taxon>rosids</taxon>
        <taxon>malvids</taxon>
        <taxon>Sapindales</taxon>
        <taxon>Sapindaceae</taxon>
        <taxon>Hippocastanoideae</taxon>
        <taxon>Acereae</taxon>
        <taxon>Dipteronia</taxon>
    </lineage>
</organism>
<keyword evidence="3" id="KW-1185">Reference proteome</keyword>
<proteinExistence type="predicted"/>
<accession>A0AAD9WLW2</accession>
<sequence>MTNQLRASFKTPEEEWYEGKVTRHDHFDALSHIDDALNRVPVELVVEDRRQFMASCFGYFLTMHRPVKFSGSVIHQLLLREVHHNRWLDEMRFMLGTNEVRFSKVEFCMITVLQFEVVPDTSRYVNVDNGLHHWYFGGKDEISSVEFRDVLRLDEFQQAYNCVKLCLIYMLNWILMGLDERLKIPVWQIRLVDDLDAFDVFSWGAHVYRHSIYSFKHVFDWRRERFQRRQQAKKADKHMQETYNIYGLSYALLVRVL</sequence>
<reference evidence="2" key="1">
    <citation type="journal article" date="2023" name="Plant J.">
        <title>Genome sequences and population genomics provide insights into the demographic history, inbreeding, and mutation load of two 'living fossil' tree species of Dipteronia.</title>
        <authorList>
            <person name="Feng Y."/>
            <person name="Comes H.P."/>
            <person name="Chen J."/>
            <person name="Zhu S."/>
            <person name="Lu R."/>
            <person name="Zhang X."/>
            <person name="Li P."/>
            <person name="Qiu J."/>
            <person name="Olsen K.M."/>
            <person name="Qiu Y."/>
        </authorList>
    </citation>
    <scope>NUCLEOTIDE SEQUENCE</scope>
    <source>
        <strain evidence="2">KIB01</strain>
    </source>
</reference>
<name>A0AAD9WLW2_9ROSI</name>
<dbReference type="EMBL" id="JANJYI010000009">
    <property type="protein sequence ID" value="KAK2634743.1"/>
    <property type="molecule type" value="Genomic_DNA"/>
</dbReference>
<evidence type="ECO:0000313" key="2">
    <source>
        <dbReference type="EMBL" id="KAK2634743.1"/>
    </source>
</evidence>
<feature type="domain" description="DUF1985" evidence="1">
    <location>
        <begin position="78"/>
        <end position="210"/>
    </location>
</feature>
<dbReference type="InterPro" id="IPR015410">
    <property type="entry name" value="DUF1985"/>
</dbReference>
<dbReference type="AlphaFoldDB" id="A0AAD9WLW2"/>
<comment type="caution">
    <text evidence="2">The sequence shown here is derived from an EMBL/GenBank/DDBJ whole genome shotgun (WGS) entry which is preliminary data.</text>
</comment>